<dbReference type="Pfam" id="PF06985">
    <property type="entry name" value="HET"/>
    <property type="match status" value="1"/>
</dbReference>
<keyword evidence="2" id="KW-0732">Signal</keyword>
<dbReference type="PANTHER" id="PTHR10622:SF10">
    <property type="entry name" value="HET DOMAIN-CONTAINING PROTEIN"/>
    <property type="match status" value="1"/>
</dbReference>
<evidence type="ECO:0000256" key="1">
    <source>
        <dbReference type="SAM" id="MobiDB-lite"/>
    </source>
</evidence>
<evidence type="ECO:0000313" key="5">
    <source>
        <dbReference type="Proteomes" id="UP000823399"/>
    </source>
</evidence>
<dbReference type="AlphaFoldDB" id="A0A9P7JX51"/>
<comment type="caution">
    <text evidence="4">The sequence shown here is derived from an EMBL/GenBank/DDBJ whole genome shotgun (WGS) entry which is preliminary data.</text>
</comment>
<dbReference type="PANTHER" id="PTHR10622">
    <property type="entry name" value="HET DOMAIN-CONTAINING PROTEIN"/>
    <property type="match status" value="1"/>
</dbReference>
<feature type="chain" id="PRO_5040334331" description="Heterokaryon incompatibility domain-containing protein" evidence="2">
    <location>
        <begin position="20"/>
        <end position="744"/>
    </location>
</feature>
<evidence type="ECO:0000313" key="4">
    <source>
        <dbReference type="EMBL" id="KAG2113771.1"/>
    </source>
</evidence>
<feature type="compositionally biased region" description="Polar residues" evidence="1">
    <location>
        <begin position="663"/>
        <end position="679"/>
    </location>
</feature>
<dbReference type="InterPro" id="IPR010730">
    <property type="entry name" value="HET"/>
</dbReference>
<dbReference type="Gene3D" id="1.25.40.10">
    <property type="entry name" value="Tetratricopeptide repeat domain"/>
    <property type="match status" value="1"/>
</dbReference>
<dbReference type="OrthoDB" id="2641668at2759"/>
<gene>
    <name evidence="4" type="ORF">F5147DRAFT_650192</name>
</gene>
<protein>
    <recommendedName>
        <fullName evidence="3">Heterokaryon incompatibility domain-containing protein</fullName>
    </recommendedName>
</protein>
<organism evidence="4 5">
    <name type="scientific">Suillus discolor</name>
    <dbReference type="NCBI Taxonomy" id="1912936"/>
    <lineage>
        <taxon>Eukaryota</taxon>
        <taxon>Fungi</taxon>
        <taxon>Dikarya</taxon>
        <taxon>Basidiomycota</taxon>
        <taxon>Agaricomycotina</taxon>
        <taxon>Agaricomycetes</taxon>
        <taxon>Agaricomycetidae</taxon>
        <taxon>Boletales</taxon>
        <taxon>Suillineae</taxon>
        <taxon>Suillaceae</taxon>
        <taxon>Suillus</taxon>
    </lineage>
</organism>
<dbReference type="EMBL" id="JABBWM010000011">
    <property type="protein sequence ID" value="KAG2113771.1"/>
    <property type="molecule type" value="Genomic_DNA"/>
</dbReference>
<name>A0A9P7JX51_9AGAM</name>
<proteinExistence type="predicted"/>
<dbReference type="GeneID" id="64695681"/>
<feature type="signal peptide" evidence="2">
    <location>
        <begin position="1"/>
        <end position="19"/>
    </location>
</feature>
<evidence type="ECO:0000256" key="2">
    <source>
        <dbReference type="SAM" id="SignalP"/>
    </source>
</evidence>
<feature type="region of interest" description="Disordered" evidence="1">
    <location>
        <begin position="645"/>
        <end position="679"/>
    </location>
</feature>
<accession>A0A9P7JX51</accession>
<dbReference type="InterPro" id="IPR011990">
    <property type="entry name" value="TPR-like_helical_dom_sf"/>
</dbReference>
<evidence type="ECO:0000259" key="3">
    <source>
        <dbReference type="Pfam" id="PF06985"/>
    </source>
</evidence>
<dbReference type="Proteomes" id="UP000823399">
    <property type="component" value="Unassembled WGS sequence"/>
</dbReference>
<keyword evidence="5" id="KW-1185">Reference proteome</keyword>
<reference evidence="4" key="1">
    <citation type="journal article" date="2020" name="New Phytol.">
        <title>Comparative genomics reveals dynamic genome evolution in host specialist ectomycorrhizal fungi.</title>
        <authorList>
            <person name="Lofgren L.A."/>
            <person name="Nguyen N.H."/>
            <person name="Vilgalys R."/>
            <person name="Ruytinx J."/>
            <person name="Liao H.L."/>
            <person name="Branco S."/>
            <person name="Kuo A."/>
            <person name="LaButti K."/>
            <person name="Lipzen A."/>
            <person name="Andreopoulos W."/>
            <person name="Pangilinan J."/>
            <person name="Riley R."/>
            <person name="Hundley H."/>
            <person name="Na H."/>
            <person name="Barry K."/>
            <person name="Grigoriev I.V."/>
            <person name="Stajich J.E."/>
            <person name="Kennedy P.G."/>
        </authorList>
    </citation>
    <scope>NUCLEOTIDE SEQUENCE</scope>
    <source>
        <strain evidence="4">FC423</strain>
    </source>
</reference>
<feature type="domain" description="Heterokaryon incompatibility" evidence="3">
    <location>
        <begin position="271"/>
        <end position="359"/>
    </location>
</feature>
<feature type="compositionally biased region" description="Acidic residues" evidence="1">
    <location>
        <begin position="650"/>
        <end position="661"/>
    </location>
</feature>
<dbReference type="RefSeq" id="XP_041296065.1">
    <property type="nucleotide sequence ID" value="XM_041433422.1"/>
</dbReference>
<sequence length="744" mass="84315">MLVLLSALLMAGVWGPCQVDSLARHVVETYLRVQLGIKAFDGAHYDEATDHFTAAVNSDAFLLKYIHFAYQDLTVYFVQLFGWDLESLLLTTHQKRCQAFLSVEFKQQCSVLCAANGDSALAANDYDRAIDLYSVIINSNSASDVVFANRSKAKLGKMLWMDALLNAQKLIKLDSLSYLGYNLKHAALHECSRYWTMHLMFRHEVIDAQLDNAPLRVLDTTTGLLCDRETQIGTFKMSMLYKELVSSTITHADLYIAHIKEVVKRYLQCAMLSHRWEGKEPLLQDIQGKSVYDSELDPVGGITKLRSFCRTARDAGYCWAWSDTCCIDKSNNVEVQESVNSMFIWYHHSALMIVYLSDVPPSSKSGGLTRSAWNTRGWTFQEFIAPKVILFYQNNWTLYRNDRTPNHKDSIAIMQEMKDATGIDRPVIVAFRPSMHNTREKLHWASTHVTARQEDIAYSLFGILSVRLHVDYGEKQDRALGRLLQEIVAQSGDITGLDWVGESSEFNSCLPASITLYEAPPCQPPPLSKEEIQTSVSSLRKMGVADFASNLYTRLWNTSAPHFAAQRLHLSCIAFNVTEVRCRVGSPTPESHLMYRVKADGLHDLLITTRETLVKFWPARPTEQRFLLVRPWDWSLLELPDFAELPEPSDYGDDAESEEGYETSPSTPSDDWSGGSSVKQEMPHLESRALQLFVRLGQPFSAFLLMQQRSGEYKRIVMDCDIIGQVQDLVSVGDLMDIRTIEIL</sequence>
<dbReference type="SUPFAM" id="SSF48452">
    <property type="entry name" value="TPR-like"/>
    <property type="match status" value="1"/>
</dbReference>